<accession>A0A838YR72</accession>
<proteinExistence type="inferred from homology"/>
<dbReference type="InterPro" id="IPR036847">
    <property type="entry name" value="RimP_C_sf"/>
</dbReference>
<dbReference type="Gene3D" id="2.30.30.180">
    <property type="entry name" value="Ribosome maturation factor RimP, C-terminal domain"/>
    <property type="match status" value="1"/>
</dbReference>
<evidence type="ECO:0000256" key="2">
    <source>
        <dbReference type="ARBA" id="ARBA00022517"/>
    </source>
</evidence>
<feature type="domain" description="Ribosome maturation factor RimP N-terminal" evidence="4">
    <location>
        <begin position="9"/>
        <end position="81"/>
    </location>
</feature>
<dbReference type="HAMAP" id="MF_01077">
    <property type="entry name" value="RimP"/>
    <property type="match status" value="1"/>
</dbReference>
<dbReference type="InterPro" id="IPR028998">
    <property type="entry name" value="RimP_C"/>
</dbReference>
<dbReference type="SUPFAM" id="SSF74942">
    <property type="entry name" value="YhbC-like, C-terminal domain"/>
    <property type="match status" value="1"/>
</dbReference>
<reference evidence="6 7" key="1">
    <citation type="submission" date="2020-06" db="EMBL/GenBank/DDBJ databases">
        <title>Dysbiosis in marine aquaculture revealed through microbiome analysis: reverse ecology for environmental sustainability.</title>
        <authorList>
            <person name="Haro-Moreno J.M."/>
            <person name="Coutinho F.H."/>
            <person name="Zaragoza-Solas A."/>
            <person name="Picazo A."/>
            <person name="Almagro-Moreno S."/>
            <person name="Lopez-Perez M."/>
        </authorList>
    </citation>
    <scope>NUCLEOTIDE SEQUENCE [LARGE SCALE GENOMIC DNA]</scope>
    <source>
        <strain evidence="6">MCMED-G42</strain>
    </source>
</reference>
<dbReference type="Pfam" id="PF17384">
    <property type="entry name" value="DUF150_C"/>
    <property type="match status" value="1"/>
</dbReference>
<comment type="function">
    <text evidence="3">Required for maturation of 30S ribosomal subunits.</text>
</comment>
<evidence type="ECO:0000259" key="4">
    <source>
        <dbReference type="Pfam" id="PF02576"/>
    </source>
</evidence>
<dbReference type="GO" id="GO:0006412">
    <property type="term" value="P:translation"/>
    <property type="evidence" value="ECO:0007669"/>
    <property type="project" value="TreeGrafter"/>
</dbReference>
<evidence type="ECO:0000256" key="3">
    <source>
        <dbReference type="HAMAP-Rule" id="MF_01077"/>
    </source>
</evidence>
<keyword evidence="1 3" id="KW-0963">Cytoplasm</keyword>
<dbReference type="GO" id="GO:0005829">
    <property type="term" value="C:cytosol"/>
    <property type="evidence" value="ECO:0007669"/>
    <property type="project" value="TreeGrafter"/>
</dbReference>
<feature type="domain" description="Ribosome maturation factor RimP C-terminal" evidence="5">
    <location>
        <begin position="88"/>
        <end position="149"/>
    </location>
</feature>
<dbReference type="Pfam" id="PF02576">
    <property type="entry name" value="RimP_N"/>
    <property type="match status" value="1"/>
</dbReference>
<dbReference type="SUPFAM" id="SSF75420">
    <property type="entry name" value="YhbC-like, N-terminal domain"/>
    <property type="match status" value="1"/>
</dbReference>
<dbReference type="Gene3D" id="3.30.300.70">
    <property type="entry name" value="RimP-like superfamily, N-terminal"/>
    <property type="match status" value="1"/>
</dbReference>
<protein>
    <recommendedName>
        <fullName evidence="3">Ribosome maturation factor RimP</fullName>
    </recommendedName>
</protein>
<dbReference type="InterPro" id="IPR035956">
    <property type="entry name" value="RimP_N_sf"/>
</dbReference>
<dbReference type="Proteomes" id="UP000585327">
    <property type="component" value="Unassembled WGS sequence"/>
</dbReference>
<sequence>MNKDDIENIVKPVINRHECYLWGIEILRGRKRPTLRVYIESDAGAGIDDCELVSKDLNYEAELESILGDDFILEVSTPGIDRRFFYYEQLKEYVGEEFKIKLREPLDGIKNINGHLAECKDDFLRIETSNLEYKLEFNEIEFCKLEPNFEKIMKESEHAK</sequence>
<keyword evidence="2 3" id="KW-0690">Ribosome biogenesis</keyword>
<dbReference type="PANTHER" id="PTHR33867">
    <property type="entry name" value="RIBOSOME MATURATION FACTOR RIMP"/>
    <property type="match status" value="1"/>
</dbReference>
<evidence type="ECO:0000313" key="7">
    <source>
        <dbReference type="Proteomes" id="UP000585327"/>
    </source>
</evidence>
<evidence type="ECO:0000313" key="6">
    <source>
        <dbReference type="EMBL" id="MBA4723841.1"/>
    </source>
</evidence>
<dbReference type="InterPro" id="IPR028989">
    <property type="entry name" value="RimP_N"/>
</dbReference>
<dbReference type="GO" id="GO:0000028">
    <property type="term" value="P:ribosomal small subunit assembly"/>
    <property type="evidence" value="ECO:0007669"/>
    <property type="project" value="TreeGrafter"/>
</dbReference>
<evidence type="ECO:0000256" key="1">
    <source>
        <dbReference type="ARBA" id="ARBA00022490"/>
    </source>
</evidence>
<name>A0A838YR72_9GAMM</name>
<comment type="similarity">
    <text evidence="3">Belongs to the RimP family.</text>
</comment>
<evidence type="ECO:0000259" key="5">
    <source>
        <dbReference type="Pfam" id="PF17384"/>
    </source>
</evidence>
<comment type="subcellular location">
    <subcellularLocation>
        <location evidence="3">Cytoplasm</location>
    </subcellularLocation>
</comment>
<comment type="caution">
    <text evidence="6">The sequence shown here is derived from an EMBL/GenBank/DDBJ whole genome shotgun (WGS) entry which is preliminary data.</text>
</comment>
<dbReference type="EMBL" id="JACETM010000007">
    <property type="protein sequence ID" value="MBA4723841.1"/>
    <property type="molecule type" value="Genomic_DNA"/>
</dbReference>
<gene>
    <name evidence="3" type="primary">rimP</name>
    <name evidence="6" type="ORF">H2021_01355</name>
</gene>
<dbReference type="InterPro" id="IPR003728">
    <property type="entry name" value="Ribosome_maturation_RimP"/>
</dbReference>
<dbReference type="AlphaFoldDB" id="A0A838YR72"/>
<dbReference type="CDD" id="cd01734">
    <property type="entry name" value="YlxS_C"/>
    <property type="match status" value="1"/>
</dbReference>
<organism evidence="6 7">
    <name type="scientific">SAR86 cluster bacterium</name>
    <dbReference type="NCBI Taxonomy" id="2030880"/>
    <lineage>
        <taxon>Bacteria</taxon>
        <taxon>Pseudomonadati</taxon>
        <taxon>Pseudomonadota</taxon>
        <taxon>Gammaproteobacteria</taxon>
        <taxon>SAR86 cluster</taxon>
    </lineage>
</organism>
<dbReference type="PANTHER" id="PTHR33867:SF1">
    <property type="entry name" value="RIBOSOME MATURATION FACTOR RIMP"/>
    <property type="match status" value="1"/>
</dbReference>